<protein>
    <submittedName>
        <fullName evidence="1">Uncharacterized protein</fullName>
    </submittedName>
</protein>
<organism evidence="1 2">
    <name type="scientific">Cirrhinus molitorella</name>
    <name type="common">mud carp</name>
    <dbReference type="NCBI Taxonomy" id="172907"/>
    <lineage>
        <taxon>Eukaryota</taxon>
        <taxon>Metazoa</taxon>
        <taxon>Chordata</taxon>
        <taxon>Craniata</taxon>
        <taxon>Vertebrata</taxon>
        <taxon>Euteleostomi</taxon>
        <taxon>Actinopterygii</taxon>
        <taxon>Neopterygii</taxon>
        <taxon>Teleostei</taxon>
        <taxon>Ostariophysi</taxon>
        <taxon>Cypriniformes</taxon>
        <taxon>Cyprinidae</taxon>
        <taxon>Labeoninae</taxon>
        <taxon>Labeonini</taxon>
        <taxon>Cirrhinus</taxon>
    </lineage>
</organism>
<gene>
    <name evidence="1" type="ORF">QQF64_033256</name>
</gene>
<evidence type="ECO:0000313" key="1">
    <source>
        <dbReference type="EMBL" id="KAL1267893.1"/>
    </source>
</evidence>
<sequence>MVLLKDGYLPPCPEEATACPSLNQDVFETKADSDAVCGLETDNLQSQCASDGHLPSGHEEETACPSLNQDVCETKADSDTVCGLETDNLQSHCASTDLIKMFGNVAIRRPVMIICDGSLVLMHSISIAFCRTGLEDLLHKYFLFITGQHPTDTFDLPILHRCLSHIMKNAKDLCKKQIPKHYTLTMHIFGLLACS</sequence>
<accession>A0ABR3MTC5</accession>
<evidence type="ECO:0000313" key="2">
    <source>
        <dbReference type="Proteomes" id="UP001558613"/>
    </source>
</evidence>
<keyword evidence="2" id="KW-1185">Reference proteome</keyword>
<dbReference type="EMBL" id="JAYMGO010000009">
    <property type="protein sequence ID" value="KAL1267893.1"/>
    <property type="molecule type" value="Genomic_DNA"/>
</dbReference>
<comment type="caution">
    <text evidence="1">The sequence shown here is derived from an EMBL/GenBank/DDBJ whole genome shotgun (WGS) entry which is preliminary data.</text>
</comment>
<reference evidence="1 2" key="1">
    <citation type="submission" date="2023-09" db="EMBL/GenBank/DDBJ databases">
        <authorList>
            <person name="Wang M."/>
        </authorList>
    </citation>
    <scope>NUCLEOTIDE SEQUENCE [LARGE SCALE GENOMIC DNA]</scope>
    <source>
        <strain evidence="1">GT-2023</strain>
        <tissue evidence="1">Liver</tissue>
    </source>
</reference>
<proteinExistence type="predicted"/>
<name>A0ABR3MTC5_9TELE</name>
<dbReference type="Proteomes" id="UP001558613">
    <property type="component" value="Unassembled WGS sequence"/>
</dbReference>